<dbReference type="RefSeq" id="WP_013556500.1">
    <property type="nucleotide sequence ID" value="NC_014958.1"/>
</dbReference>
<sequence precursor="true">MNAKTALLALGATAALAAPASAQAASTKIGIVNVDTVIAALPGASNYASLRKKADADLAAQAKKISDLQAKVASGKATSADQTTLKNAITAYNTSNANYQKQIQSQFSPLAKKVDAAISAVAKANGYAMIFDYAVAQRSGLVIYANTASTDITSLVVKQVKK</sequence>
<gene>
    <name evidence="4" type="ordered locus">Deima_1345</name>
</gene>
<reference evidence="4 5" key="1">
    <citation type="journal article" date="2011" name="Stand. Genomic Sci.">
        <title>Complete genome sequence of Deinococcus maricopensis type strain (LB-34).</title>
        <authorList>
            <person name="Pukall R."/>
            <person name="Zeytun A."/>
            <person name="Lucas S."/>
            <person name="Lapidus A."/>
            <person name="Hammon N."/>
            <person name="Deshpande S."/>
            <person name="Nolan M."/>
            <person name="Cheng J.F."/>
            <person name="Pitluck S."/>
            <person name="Liolios K."/>
            <person name="Pagani I."/>
            <person name="Mikhailova N."/>
            <person name="Ivanova N."/>
            <person name="Mavromatis K."/>
            <person name="Pati A."/>
            <person name="Tapia R."/>
            <person name="Han C."/>
            <person name="Goodwin L."/>
            <person name="Chen A."/>
            <person name="Palaniappan K."/>
            <person name="Land M."/>
            <person name="Hauser L."/>
            <person name="Chang Y.J."/>
            <person name="Jeffries C.D."/>
            <person name="Brambilla E.M."/>
            <person name="Rohde M."/>
            <person name="Goker M."/>
            <person name="Detter J.C."/>
            <person name="Woyke T."/>
            <person name="Bristow J."/>
            <person name="Eisen J.A."/>
            <person name="Markowitz V."/>
            <person name="Hugenholtz P."/>
            <person name="Kyrpides N.C."/>
            <person name="Klenk H.P."/>
        </authorList>
    </citation>
    <scope>NUCLEOTIDE SEQUENCE [LARGE SCALE GENOMIC DNA]</scope>
    <source>
        <strain evidence="5">DSM 21211 / LMG 22137 / NRRL B-23946 / LB-34</strain>
    </source>
</reference>
<comment type="similarity">
    <text evidence="1">Belongs to the Skp family.</text>
</comment>
<evidence type="ECO:0000256" key="2">
    <source>
        <dbReference type="ARBA" id="ARBA00022729"/>
    </source>
</evidence>
<organism evidence="4 5">
    <name type="scientific">Deinococcus maricopensis (strain DSM 21211 / LMG 22137 / NRRL B-23946 / LB-34)</name>
    <dbReference type="NCBI Taxonomy" id="709986"/>
    <lineage>
        <taxon>Bacteria</taxon>
        <taxon>Thermotogati</taxon>
        <taxon>Deinococcota</taxon>
        <taxon>Deinococci</taxon>
        <taxon>Deinococcales</taxon>
        <taxon>Deinococcaceae</taxon>
        <taxon>Deinococcus</taxon>
    </lineage>
</organism>
<dbReference type="GO" id="GO:0050821">
    <property type="term" value="P:protein stabilization"/>
    <property type="evidence" value="ECO:0007669"/>
    <property type="project" value="TreeGrafter"/>
</dbReference>
<dbReference type="Proteomes" id="UP000008635">
    <property type="component" value="Chromosome"/>
</dbReference>
<evidence type="ECO:0000256" key="3">
    <source>
        <dbReference type="SAM" id="SignalP"/>
    </source>
</evidence>
<reference evidence="5" key="2">
    <citation type="submission" date="2011-01" db="EMBL/GenBank/DDBJ databases">
        <title>The complete genome of Deinococcus maricopensis DSM 21211.</title>
        <authorList>
            <consortium name="US DOE Joint Genome Institute (JGI-PGF)"/>
            <person name="Lucas S."/>
            <person name="Copeland A."/>
            <person name="Lapidus A."/>
            <person name="Goodwin L."/>
            <person name="Pitluck S."/>
            <person name="Kyrpides N."/>
            <person name="Mavromatis K."/>
            <person name="Pagani I."/>
            <person name="Ivanova N."/>
            <person name="Ovchinnikova G."/>
            <person name="Zeytun A."/>
            <person name="Detter J.C."/>
            <person name="Han C."/>
            <person name="Land M."/>
            <person name="Hauser L."/>
            <person name="Markowitz V."/>
            <person name="Cheng J.-F."/>
            <person name="Hugenholtz P."/>
            <person name="Woyke T."/>
            <person name="Wu D."/>
            <person name="Pukall R."/>
            <person name="Gehrich-Schroeter G."/>
            <person name="Brambilla E."/>
            <person name="Klenk H.-P."/>
            <person name="Eisen J.A."/>
        </authorList>
    </citation>
    <scope>NUCLEOTIDE SEQUENCE [LARGE SCALE GENOMIC DNA]</scope>
    <source>
        <strain evidence="5">DSM 21211 / LMG 22137 / NRRL B-23946 / LB-34</strain>
    </source>
</reference>
<dbReference type="STRING" id="709986.Deima_1345"/>
<dbReference type="GO" id="GO:0051082">
    <property type="term" value="F:unfolded protein binding"/>
    <property type="evidence" value="ECO:0007669"/>
    <property type="project" value="InterPro"/>
</dbReference>
<dbReference type="GO" id="GO:0005829">
    <property type="term" value="C:cytosol"/>
    <property type="evidence" value="ECO:0007669"/>
    <property type="project" value="TreeGrafter"/>
</dbReference>
<keyword evidence="2 3" id="KW-0732">Signal</keyword>
<keyword evidence="5" id="KW-1185">Reference proteome</keyword>
<dbReference type="PANTHER" id="PTHR35089:SF1">
    <property type="entry name" value="CHAPERONE PROTEIN SKP"/>
    <property type="match status" value="1"/>
</dbReference>
<dbReference type="SMART" id="SM00935">
    <property type="entry name" value="OmpH"/>
    <property type="match status" value="1"/>
</dbReference>
<dbReference type="InterPro" id="IPR024930">
    <property type="entry name" value="Skp_dom_sf"/>
</dbReference>
<evidence type="ECO:0000256" key="1">
    <source>
        <dbReference type="ARBA" id="ARBA00009091"/>
    </source>
</evidence>
<dbReference type="Pfam" id="PF03938">
    <property type="entry name" value="OmpH"/>
    <property type="match status" value="1"/>
</dbReference>
<dbReference type="InterPro" id="IPR005632">
    <property type="entry name" value="Chaperone_Skp"/>
</dbReference>
<dbReference type="KEGG" id="dmr:Deima_1345"/>
<protein>
    <submittedName>
        <fullName evidence="4">Outer membrane chaperone Skp (OmpH)</fullName>
    </submittedName>
</protein>
<dbReference type="EMBL" id="CP002454">
    <property type="protein sequence ID" value="ADV66995.1"/>
    <property type="molecule type" value="Genomic_DNA"/>
</dbReference>
<accession>E8U7F6</accession>
<dbReference type="Gene3D" id="3.30.910.20">
    <property type="entry name" value="Skp domain"/>
    <property type="match status" value="1"/>
</dbReference>
<dbReference type="AlphaFoldDB" id="E8U7F6"/>
<dbReference type="PANTHER" id="PTHR35089">
    <property type="entry name" value="CHAPERONE PROTEIN SKP"/>
    <property type="match status" value="1"/>
</dbReference>
<dbReference type="SUPFAM" id="SSF111384">
    <property type="entry name" value="OmpH-like"/>
    <property type="match status" value="1"/>
</dbReference>
<dbReference type="HOGENOM" id="CLU_136142_1_0_0"/>
<dbReference type="eggNOG" id="COG2825">
    <property type="taxonomic scope" value="Bacteria"/>
</dbReference>
<feature type="signal peptide" evidence="3">
    <location>
        <begin position="1"/>
        <end position="24"/>
    </location>
</feature>
<dbReference type="OrthoDB" id="72463at2"/>
<evidence type="ECO:0000313" key="5">
    <source>
        <dbReference type="Proteomes" id="UP000008635"/>
    </source>
</evidence>
<proteinExistence type="inferred from homology"/>
<feature type="chain" id="PRO_5003228436" evidence="3">
    <location>
        <begin position="25"/>
        <end position="162"/>
    </location>
</feature>
<name>E8U7F6_DEIML</name>
<evidence type="ECO:0000313" key="4">
    <source>
        <dbReference type="EMBL" id="ADV66995.1"/>
    </source>
</evidence>